<feature type="transmembrane region" description="Helical" evidence="4">
    <location>
        <begin position="168"/>
        <end position="189"/>
    </location>
</feature>
<dbReference type="PANTHER" id="PTHR45138:SF9">
    <property type="entry name" value="DIGUANYLATE CYCLASE DGCM-RELATED"/>
    <property type="match status" value="1"/>
</dbReference>
<gene>
    <name evidence="6" type="ORF">CDG68_08780</name>
    <name evidence="7" type="ORF">EXU28_13690</name>
</gene>
<comment type="catalytic activity">
    <reaction evidence="3">
        <text>2 GTP = 3',3'-c-di-GMP + 2 diphosphate</text>
        <dbReference type="Rhea" id="RHEA:24898"/>
        <dbReference type="ChEBI" id="CHEBI:33019"/>
        <dbReference type="ChEBI" id="CHEBI:37565"/>
        <dbReference type="ChEBI" id="CHEBI:58805"/>
        <dbReference type="EC" id="2.7.7.65"/>
    </reaction>
</comment>
<dbReference type="SUPFAM" id="SSF55073">
    <property type="entry name" value="Nucleotide cyclase"/>
    <property type="match status" value="1"/>
</dbReference>
<evidence type="ECO:0000256" key="3">
    <source>
        <dbReference type="ARBA" id="ARBA00034247"/>
    </source>
</evidence>
<dbReference type="FunFam" id="3.30.70.270:FF:000001">
    <property type="entry name" value="Diguanylate cyclase domain protein"/>
    <property type="match status" value="1"/>
</dbReference>
<keyword evidence="9" id="KW-1185">Reference proteome</keyword>
<comment type="cofactor">
    <cofactor evidence="1">
        <name>Mg(2+)</name>
        <dbReference type="ChEBI" id="CHEBI:18420"/>
    </cofactor>
</comment>
<dbReference type="CDD" id="cd01949">
    <property type="entry name" value="GGDEF"/>
    <property type="match status" value="1"/>
</dbReference>
<sequence>MTLENEVEDIQKERHEFETLLGHQKKQIASQFSEELEEKFWNDRQARICKLIISAFIPASIFYLIFEIISLPINYFTTEAQFRNHDVFMTLISYTTGWVALLCIYIMAKHPIWKNNYSAIVSTVICISLTIVQSVLFLTQSLAMTWRGTLIIIFALMFAYMCSGLRPLHTFVAGIIAAVLTCIVLGLTAKHVPPWVLFNVMILGNLVGLGLAILTVSTERVRFLQSRIIELDKKLYEILNKHLTTISQQDTLTLLGNRRSFKYQMEEMIQWTQQSQSSLAVLFIDVDFFKMFNDVYGHQQGDLALVRVAQTLKRHISEDDLAIRYGGEEFVIVLVNTNLQESKQIAENILQDIRDQKIVHEKSEISAYLTLSIGMTLYKNKQMAYDEILNVADNALYESKRLGRDRLTYLEI</sequence>
<feature type="domain" description="GGDEF" evidence="5">
    <location>
        <begin position="277"/>
        <end position="412"/>
    </location>
</feature>
<dbReference type="GO" id="GO:0005886">
    <property type="term" value="C:plasma membrane"/>
    <property type="evidence" value="ECO:0007669"/>
    <property type="project" value="TreeGrafter"/>
</dbReference>
<dbReference type="OrthoDB" id="9812260at2"/>
<dbReference type="SMART" id="SM00267">
    <property type="entry name" value="GGDEF"/>
    <property type="match status" value="1"/>
</dbReference>
<dbReference type="InterPro" id="IPR000160">
    <property type="entry name" value="GGDEF_dom"/>
</dbReference>
<dbReference type="Proteomes" id="UP000293863">
    <property type="component" value="Unassembled WGS sequence"/>
</dbReference>
<reference evidence="7 9" key="2">
    <citation type="submission" date="2019-02" db="EMBL/GenBank/DDBJ databases">
        <title>The Batch Genome Submission of Acinetobacter spp. strains.</title>
        <authorList>
            <person name="Qin J."/>
            <person name="Hu Y."/>
            <person name="Ye H."/>
            <person name="Wei L."/>
            <person name="Feng Y."/>
            <person name="Zong Z."/>
        </authorList>
    </citation>
    <scope>NUCLEOTIDE SEQUENCE [LARGE SCALE GENOMIC DNA]</scope>
    <source>
        <strain evidence="7 9">WCHAW060049</strain>
    </source>
</reference>
<feature type="transmembrane region" description="Helical" evidence="4">
    <location>
        <begin position="51"/>
        <end position="75"/>
    </location>
</feature>
<keyword evidence="4" id="KW-0812">Transmembrane</keyword>
<dbReference type="EMBL" id="CP033133">
    <property type="protein sequence ID" value="AYO53714.1"/>
    <property type="molecule type" value="Genomic_DNA"/>
</dbReference>
<dbReference type="EC" id="2.7.7.65" evidence="2"/>
<dbReference type="STRING" id="1879050.GCA_001696605_02891"/>
<dbReference type="EMBL" id="SGSQ01000021">
    <property type="protein sequence ID" value="RZG44838.1"/>
    <property type="molecule type" value="Genomic_DNA"/>
</dbReference>
<dbReference type="GO" id="GO:1902201">
    <property type="term" value="P:negative regulation of bacterial-type flagellum-dependent cell motility"/>
    <property type="evidence" value="ECO:0007669"/>
    <property type="project" value="TreeGrafter"/>
</dbReference>
<name>A0A385C1R0_9GAMM</name>
<evidence type="ECO:0000313" key="9">
    <source>
        <dbReference type="Proteomes" id="UP000293863"/>
    </source>
</evidence>
<dbReference type="PROSITE" id="PS50887">
    <property type="entry name" value="GGDEF"/>
    <property type="match status" value="1"/>
</dbReference>
<dbReference type="AlphaFoldDB" id="A0A385C1R0"/>
<dbReference type="InterPro" id="IPR050469">
    <property type="entry name" value="Diguanylate_Cyclase"/>
</dbReference>
<feature type="transmembrane region" description="Helical" evidence="4">
    <location>
        <begin position="195"/>
        <end position="217"/>
    </location>
</feature>
<accession>A0A385C1R0</accession>
<evidence type="ECO:0000256" key="4">
    <source>
        <dbReference type="SAM" id="Phobius"/>
    </source>
</evidence>
<dbReference type="RefSeq" id="WP_068975471.1">
    <property type="nucleotide sequence ID" value="NZ_CP031716.1"/>
</dbReference>
<dbReference type="Pfam" id="PF00990">
    <property type="entry name" value="GGDEF"/>
    <property type="match status" value="1"/>
</dbReference>
<dbReference type="Proteomes" id="UP000279962">
    <property type="component" value="Chromosome"/>
</dbReference>
<evidence type="ECO:0000313" key="7">
    <source>
        <dbReference type="EMBL" id="RZG44838.1"/>
    </source>
</evidence>
<reference evidence="6 8" key="1">
    <citation type="submission" date="2018-10" db="EMBL/GenBank/DDBJ databases">
        <title>The complete genome of Acinetobacter wuhouensis strain WCHAW010062.</title>
        <authorList>
            <person name="Hu Y."/>
            <person name="Long H."/>
            <person name="Feng Y."/>
            <person name="Zong Z."/>
        </authorList>
    </citation>
    <scope>NUCLEOTIDE SEQUENCE [LARGE SCALE GENOMIC DNA]</scope>
    <source>
        <strain evidence="6 8">WCHAW010062</strain>
    </source>
</reference>
<dbReference type="Gene3D" id="3.30.70.270">
    <property type="match status" value="1"/>
</dbReference>
<dbReference type="KEGG" id="awu:BEN71_06080"/>
<dbReference type="GO" id="GO:0043709">
    <property type="term" value="P:cell adhesion involved in single-species biofilm formation"/>
    <property type="evidence" value="ECO:0007669"/>
    <property type="project" value="TreeGrafter"/>
</dbReference>
<dbReference type="InterPro" id="IPR029787">
    <property type="entry name" value="Nucleotide_cyclase"/>
</dbReference>
<organism evidence="7 9">
    <name type="scientific">Acinetobacter wuhouensis</name>
    <dbReference type="NCBI Taxonomy" id="1879050"/>
    <lineage>
        <taxon>Bacteria</taxon>
        <taxon>Pseudomonadati</taxon>
        <taxon>Pseudomonadota</taxon>
        <taxon>Gammaproteobacteria</taxon>
        <taxon>Moraxellales</taxon>
        <taxon>Moraxellaceae</taxon>
        <taxon>Acinetobacter</taxon>
    </lineage>
</organism>
<keyword evidence="4" id="KW-0472">Membrane</keyword>
<evidence type="ECO:0000313" key="6">
    <source>
        <dbReference type="EMBL" id="AYO53714.1"/>
    </source>
</evidence>
<protein>
    <recommendedName>
        <fullName evidence="2">diguanylate cyclase</fullName>
        <ecNumber evidence="2">2.7.7.65</ecNumber>
    </recommendedName>
</protein>
<evidence type="ECO:0000313" key="8">
    <source>
        <dbReference type="Proteomes" id="UP000279962"/>
    </source>
</evidence>
<evidence type="ECO:0000256" key="1">
    <source>
        <dbReference type="ARBA" id="ARBA00001946"/>
    </source>
</evidence>
<dbReference type="InterPro" id="IPR043128">
    <property type="entry name" value="Rev_trsase/Diguanyl_cyclase"/>
</dbReference>
<dbReference type="PANTHER" id="PTHR45138">
    <property type="entry name" value="REGULATORY COMPONENTS OF SENSORY TRANSDUCTION SYSTEM"/>
    <property type="match status" value="1"/>
</dbReference>
<proteinExistence type="predicted"/>
<feature type="transmembrane region" description="Helical" evidence="4">
    <location>
        <begin position="119"/>
        <end position="138"/>
    </location>
</feature>
<keyword evidence="4" id="KW-1133">Transmembrane helix</keyword>
<evidence type="ECO:0000259" key="5">
    <source>
        <dbReference type="PROSITE" id="PS50887"/>
    </source>
</evidence>
<feature type="transmembrane region" description="Helical" evidence="4">
    <location>
        <begin position="144"/>
        <end position="161"/>
    </location>
</feature>
<dbReference type="GO" id="GO:0052621">
    <property type="term" value="F:diguanylate cyclase activity"/>
    <property type="evidence" value="ECO:0007669"/>
    <property type="project" value="UniProtKB-EC"/>
</dbReference>
<feature type="transmembrane region" description="Helical" evidence="4">
    <location>
        <begin position="87"/>
        <end position="107"/>
    </location>
</feature>
<evidence type="ECO:0000256" key="2">
    <source>
        <dbReference type="ARBA" id="ARBA00012528"/>
    </source>
</evidence>
<dbReference type="NCBIfam" id="TIGR00254">
    <property type="entry name" value="GGDEF"/>
    <property type="match status" value="1"/>
</dbReference>